<reference evidence="1" key="1">
    <citation type="journal article" date="2019" name="Sci. Rep.">
        <title>Draft genome of Tanacetum cinerariifolium, the natural source of mosquito coil.</title>
        <authorList>
            <person name="Yamashiro T."/>
            <person name="Shiraishi A."/>
            <person name="Satake H."/>
            <person name="Nakayama K."/>
        </authorList>
    </citation>
    <scope>NUCLEOTIDE SEQUENCE</scope>
</reference>
<gene>
    <name evidence="1" type="ORF">Tci_910796</name>
</gene>
<comment type="caution">
    <text evidence="1">The sequence shown here is derived from an EMBL/GenBank/DDBJ whole genome shotgun (WGS) entry which is preliminary data.</text>
</comment>
<dbReference type="EMBL" id="BKCJ011506638">
    <property type="protein sequence ID" value="GFD38827.1"/>
    <property type="molecule type" value="Genomic_DNA"/>
</dbReference>
<sequence length="38" mass="4300">GPPAAVPSAEDLSWLQKLADYWSDPDRMKQSERNAVNR</sequence>
<organism evidence="1">
    <name type="scientific">Tanacetum cinerariifolium</name>
    <name type="common">Dalmatian daisy</name>
    <name type="synonym">Chrysanthemum cinerariifolium</name>
    <dbReference type="NCBI Taxonomy" id="118510"/>
    <lineage>
        <taxon>Eukaryota</taxon>
        <taxon>Viridiplantae</taxon>
        <taxon>Streptophyta</taxon>
        <taxon>Embryophyta</taxon>
        <taxon>Tracheophyta</taxon>
        <taxon>Spermatophyta</taxon>
        <taxon>Magnoliopsida</taxon>
        <taxon>eudicotyledons</taxon>
        <taxon>Gunneridae</taxon>
        <taxon>Pentapetalae</taxon>
        <taxon>asterids</taxon>
        <taxon>campanulids</taxon>
        <taxon>Asterales</taxon>
        <taxon>Asteraceae</taxon>
        <taxon>Asteroideae</taxon>
        <taxon>Anthemideae</taxon>
        <taxon>Anthemidinae</taxon>
        <taxon>Tanacetum</taxon>
    </lineage>
</organism>
<protein>
    <submittedName>
        <fullName evidence="1">Uncharacterized protein</fullName>
    </submittedName>
</protein>
<dbReference type="AlphaFoldDB" id="A0A699VUD1"/>
<proteinExistence type="predicted"/>
<accession>A0A699VUD1</accession>
<evidence type="ECO:0000313" key="1">
    <source>
        <dbReference type="EMBL" id="GFD38827.1"/>
    </source>
</evidence>
<name>A0A699VUD1_TANCI</name>
<feature type="non-terminal residue" evidence="1">
    <location>
        <position position="1"/>
    </location>
</feature>